<organism evidence="2">
    <name type="scientific">Brassica cretica</name>
    <name type="common">Mustard</name>
    <dbReference type="NCBI Taxonomy" id="69181"/>
    <lineage>
        <taxon>Eukaryota</taxon>
        <taxon>Viridiplantae</taxon>
        <taxon>Streptophyta</taxon>
        <taxon>Embryophyta</taxon>
        <taxon>Tracheophyta</taxon>
        <taxon>Spermatophyta</taxon>
        <taxon>Magnoliopsida</taxon>
        <taxon>eudicotyledons</taxon>
        <taxon>Gunneridae</taxon>
        <taxon>Pentapetalae</taxon>
        <taxon>rosids</taxon>
        <taxon>malvids</taxon>
        <taxon>Brassicales</taxon>
        <taxon>Brassicaceae</taxon>
        <taxon>Brassiceae</taxon>
        <taxon>Brassica</taxon>
    </lineage>
</organism>
<dbReference type="SUPFAM" id="SSF50249">
    <property type="entry name" value="Nucleic acid-binding proteins"/>
    <property type="match status" value="1"/>
</dbReference>
<name>A0A8S9GM65_BRACR</name>
<dbReference type="EMBL" id="QGKY02001925">
    <property type="protein sequence ID" value="KAF2544882.1"/>
    <property type="molecule type" value="Genomic_DNA"/>
</dbReference>
<gene>
    <name evidence="2" type="ORF">F2Q70_00022507</name>
</gene>
<dbReference type="Gene3D" id="2.40.50.140">
    <property type="entry name" value="Nucleic acid-binding proteins"/>
    <property type="match status" value="1"/>
</dbReference>
<dbReference type="InterPro" id="IPR012340">
    <property type="entry name" value="NA-bd_OB-fold"/>
</dbReference>
<dbReference type="AlphaFoldDB" id="A0A8S9GM65"/>
<accession>A0A8S9GM65</accession>
<sequence length="217" mass="23094">MCMSPGHGVSASAAAAASMKTVVVRFADADAAADAAAYYITTAGFISVSRRTRRQTQLPAYRLEMAIADSTAEGTFVCFDGVMTKLHNLRASEAGQMLAEEGENPEDIRMPPFINDMEGKTLTFQVRVSAFNFTAHHQMFTITRILKEHERVPSPDFVGGNDEDDDNMGDGGRVPVCGETGEGSSDAEKSADGNPADAAAKKSAHSSTKAVKKARVV</sequence>
<reference evidence="2" key="1">
    <citation type="submission" date="2019-12" db="EMBL/GenBank/DDBJ databases">
        <title>Genome sequencing and annotation of Brassica cretica.</title>
        <authorList>
            <person name="Studholme D.J."/>
            <person name="Sarris P.F."/>
        </authorList>
    </citation>
    <scope>NUCLEOTIDE SEQUENCE</scope>
    <source>
        <strain evidence="2">PFS-102/07</strain>
        <tissue evidence="2">Leaf</tissue>
    </source>
</reference>
<protein>
    <recommendedName>
        <fullName evidence="3">Replication factor A C-terminal domain-containing protein</fullName>
    </recommendedName>
</protein>
<evidence type="ECO:0000256" key="1">
    <source>
        <dbReference type="SAM" id="MobiDB-lite"/>
    </source>
</evidence>
<evidence type="ECO:0000313" key="2">
    <source>
        <dbReference type="EMBL" id="KAF2544882.1"/>
    </source>
</evidence>
<evidence type="ECO:0008006" key="3">
    <source>
        <dbReference type="Google" id="ProtNLM"/>
    </source>
</evidence>
<proteinExistence type="predicted"/>
<comment type="caution">
    <text evidence="2">The sequence shown here is derived from an EMBL/GenBank/DDBJ whole genome shotgun (WGS) entry which is preliminary data.</text>
</comment>
<feature type="region of interest" description="Disordered" evidence="1">
    <location>
        <begin position="152"/>
        <end position="217"/>
    </location>
</feature>